<organism evidence="2 3">
    <name type="scientific">Microbispora siamensis</name>
    <dbReference type="NCBI Taxonomy" id="564413"/>
    <lineage>
        <taxon>Bacteria</taxon>
        <taxon>Bacillati</taxon>
        <taxon>Actinomycetota</taxon>
        <taxon>Actinomycetes</taxon>
        <taxon>Streptosporangiales</taxon>
        <taxon>Streptosporangiaceae</taxon>
        <taxon>Microbispora</taxon>
    </lineage>
</organism>
<reference evidence="2 3" key="1">
    <citation type="submission" date="2021-01" db="EMBL/GenBank/DDBJ databases">
        <title>Whole genome shotgun sequence of Microbispora siamensis NBRC 104113.</title>
        <authorList>
            <person name="Komaki H."/>
            <person name="Tamura T."/>
        </authorList>
    </citation>
    <scope>NUCLEOTIDE SEQUENCE [LARGE SCALE GENOMIC DNA]</scope>
    <source>
        <strain evidence="2 3">NBRC 104113</strain>
    </source>
</reference>
<comment type="caution">
    <text evidence="2">The sequence shown here is derived from an EMBL/GenBank/DDBJ whole genome shotgun (WGS) entry which is preliminary data.</text>
</comment>
<dbReference type="InterPro" id="IPR002645">
    <property type="entry name" value="STAS_dom"/>
</dbReference>
<evidence type="ECO:0000313" key="3">
    <source>
        <dbReference type="Proteomes" id="UP000660454"/>
    </source>
</evidence>
<accession>A0ABQ4GVE3</accession>
<feature type="domain" description="STAS" evidence="1">
    <location>
        <begin position="1"/>
        <end position="55"/>
    </location>
</feature>
<dbReference type="Pfam" id="PF01740">
    <property type="entry name" value="STAS"/>
    <property type="match status" value="1"/>
</dbReference>
<dbReference type="EMBL" id="BOOF01000040">
    <property type="protein sequence ID" value="GIH65403.1"/>
    <property type="molecule type" value="Genomic_DNA"/>
</dbReference>
<keyword evidence="3" id="KW-1185">Reference proteome</keyword>
<protein>
    <recommendedName>
        <fullName evidence="1">STAS domain-containing protein</fullName>
    </recommendedName>
</protein>
<evidence type="ECO:0000259" key="1">
    <source>
        <dbReference type="PROSITE" id="PS50801"/>
    </source>
</evidence>
<proteinExistence type="predicted"/>
<evidence type="ECO:0000313" key="2">
    <source>
        <dbReference type="EMBL" id="GIH65403.1"/>
    </source>
</evidence>
<dbReference type="Gene3D" id="3.30.750.24">
    <property type="entry name" value="STAS domain"/>
    <property type="match status" value="1"/>
</dbReference>
<dbReference type="PROSITE" id="PS50801">
    <property type="entry name" value="STAS"/>
    <property type="match status" value="1"/>
</dbReference>
<gene>
    <name evidence="2" type="ORF">Msi02_62200</name>
</gene>
<sequence>MGVGVLVLLLKQSREQQSSLVLSSIPPVMERILMIRGLRSAFRVEPSVEEAIQVVQAPSRRGTSDEDVDSP</sequence>
<name>A0ABQ4GVE3_9ACTN</name>
<dbReference type="Proteomes" id="UP000660454">
    <property type="component" value="Unassembled WGS sequence"/>
</dbReference>
<dbReference type="SUPFAM" id="SSF52091">
    <property type="entry name" value="SpoIIaa-like"/>
    <property type="match status" value="1"/>
</dbReference>
<dbReference type="InterPro" id="IPR036513">
    <property type="entry name" value="STAS_dom_sf"/>
</dbReference>